<evidence type="ECO:0000259" key="5">
    <source>
        <dbReference type="PROSITE" id="PS50160"/>
    </source>
</evidence>
<dbReference type="GO" id="GO:0005524">
    <property type="term" value="F:ATP binding"/>
    <property type="evidence" value="ECO:0007669"/>
    <property type="project" value="InterPro"/>
</dbReference>
<dbReference type="InterPro" id="IPR050191">
    <property type="entry name" value="ATP-dep_DNA_ligase"/>
</dbReference>
<gene>
    <name evidence="6" type="ORF">FHX73_115387</name>
</gene>
<dbReference type="InterPro" id="IPR014146">
    <property type="entry name" value="LigD_ligase_dom"/>
</dbReference>
<dbReference type="InterPro" id="IPR012309">
    <property type="entry name" value="DNA_ligase_ATP-dep_C"/>
</dbReference>
<organism evidence="6 7">
    <name type="scientific">Kitasatospora viridis</name>
    <dbReference type="NCBI Taxonomy" id="281105"/>
    <lineage>
        <taxon>Bacteria</taxon>
        <taxon>Bacillati</taxon>
        <taxon>Actinomycetota</taxon>
        <taxon>Actinomycetes</taxon>
        <taxon>Kitasatosporales</taxon>
        <taxon>Streptomycetaceae</taxon>
        <taxon>Kitasatospora</taxon>
    </lineage>
</organism>
<dbReference type="CDD" id="cd07906">
    <property type="entry name" value="Adenylation_DNA_ligase_LigD_LigC"/>
    <property type="match status" value="1"/>
</dbReference>
<dbReference type="NCBIfam" id="TIGR02779">
    <property type="entry name" value="NHEJ_ligase_lig"/>
    <property type="match status" value="1"/>
</dbReference>
<evidence type="ECO:0000256" key="1">
    <source>
        <dbReference type="ARBA" id="ARBA00007572"/>
    </source>
</evidence>
<dbReference type="EC" id="6.5.1.1" evidence="2"/>
<dbReference type="Gene3D" id="3.30.470.30">
    <property type="entry name" value="DNA ligase/mRNA capping enzyme"/>
    <property type="match status" value="1"/>
</dbReference>
<dbReference type="SUPFAM" id="SSF56091">
    <property type="entry name" value="DNA ligase/mRNA capping enzyme, catalytic domain"/>
    <property type="match status" value="1"/>
</dbReference>
<comment type="catalytic activity">
    <reaction evidence="4">
        <text>ATP + (deoxyribonucleotide)n-3'-hydroxyl + 5'-phospho-(deoxyribonucleotide)m = (deoxyribonucleotide)n+m + AMP + diphosphate.</text>
        <dbReference type="EC" id="6.5.1.1"/>
    </reaction>
</comment>
<dbReference type="PROSITE" id="PS00697">
    <property type="entry name" value="DNA_LIGASE_A1"/>
    <property type="match status" value="1"/>
</dbReference>
<protein>
    <recommendedName>
        <fullName evidence="2">DNA ligase (ATP)</fullName>
        <ecNumber evidence="2">6.5.1.1</ecNumber>
    </recommendedName>
</protein>
<dbReference type="InterPro" id="IPR016059">
    <property type="entry name" value="DNA_ligase_ATP-dep_CS"/>
</dbReference>
<evidence type="ECO:0000256" key="4">
    <source>
        <dbReference type="ARBA" id="ARBA00034003"/>
    </source>
</evidence>
<keyword evidence="7" id="KW-1185">Reference proteome</keyword>
<dbReference type="Pfam" id="PF01068">
    <property type="entry name" value="DNA_ligase_A_M"/>
    <property type="match status" value="1"/>
</dbReference>
<accession>A0A561UQ42</accession>
<dbReference type="PROSITE" id="PS50160">
    <property type="entry name" value="DNA_LIGASE_A3"/>
    <property type="match status" value="1"/>
</dbReference>
<comment type="caution">
    <text evidence="6">The sequence shown here is derived from an EMBL/GenBank/DDBJ whole genome shotgun (WGS) entry which is preliminary data.</text>
</comment>
<evidence type="ECO:0000313" key="6">
    <source>
        <dbReference type="EMBL" id="TWG01486.1"/>
    </source>
</evidence>
<evidence type="ECO:0000256" key="3">
    <source>
        <dbReference type="ARBA" id="ARBA00022598"/>
    </source>
</evidence>
<dbReference type="Pfam" id="PF04679">
    <property type="entry name" value="DNA_ligase_A_C"/>
    <property type="match status" value="1"/>
</dbReference>
<name>A0A561UQ42_9ACTN</name>
<dbReference type="GO" id="GO:0006310">
    <property type="term" value="P:DNA recombination"/>
    <property type="evidence" value="ECO:0007669"/>
    <property type="project" value="InterPro"/>
</dbReference>
<evidence type="ECO:0000313" key="7">
    <source>
        <dbReference type="Proteomes" id="UP000317940"/>
    </source>
</evidence>
<sequence length="340" mass="37702">MPALDLLPDPLRARLRPLDAAELTQCQPMLAKPTARRAFADDWVFERKLDGIRVLALREGGRVRLRSRTGKPLDASYPELAAALRTQPAPAFAVDGEITAMRGDRTDFGLLQRRMGLTEVRAIARTGVPVVLHLFDLLWLDGQDVRPLPLRARKALLRRAVEFTEPLRFTPHRTGEAEQLLAEACARGWEGLIAKRAESPYRPGRGDDWLKLKCLNAQEFVVGGFTDPAGASRSGFGALLVGYYEEGRLRYAGKVGTGFDTQTLHALRGFLDATGRPDPPFDPAPRERGAHWVRPLLVVQVGFGEWTAAGLLRHPRYLGVRDDRPPTEVVREQGRPGDTA</sequence>
<proteinExistence type="inferred from homology"/>
<dbReference type="PANTHER" id="PTHR45674:SF4">
    <property type="entry name" value="DNA LIGASE 1"/>
    <property type="match status" value="1"/>
</dbReference>
<comment type="similarity">
    <text evidence="1">Belongs to the ATP-dependent DNA ligase family.</text>
</comment>
<dbReference type="AlphaFoldDB" id="A0A561UQ42"/>
<dbReference type="PANTHER" id="PTHR45674">
    <property type="entry name" value="DNA LIGASE 1/3 FAMILY MEMBER"/>
    <property type="match status" value="1"/>
</dbReference>
<dbReference type="GO" id="GO:0003910">
    <property type="term" value="F:DNA ligase (ATP) activity"/>
    <property type="evidence" value="ECO:0007669"/>
    <property type="project" value="UniProtKB-EC"/>
</dbReference>
<dbReference type="InterPro" id="IPR012310">
    <property type="entry name" value="DNA_ligase_ATP-dep_cent"/>
</dbReference>
<feature type="domain" description="ATP-dependent DNA ligase family profile" evidence="5">
    <location>
        <begin position="123"/>
        <end position="256"/>
    </location>
</feature>
<reference evidence="6 7" key="1">
    <citation type="submission" date="2019-06" db="EMBL/GenBank/DDBJ databases">
        <title>Sequencing the genomes of 1000 actinobacteria strains.</title>
        <authorList>
            <person name="Klenk H.-P."/>
        </authorList>
    </citation>
    <scope>NUCLEOTIDE SEQUENCE [LARGE SCALE GENOMIC DNA]</scope>
    <source>
        <strain evidence="6 7">DSM 44826</strain>
    </source>
</reference>
<dbReference type="OrthoDB" id="3733803at2"/>
<dbReference type="CDD" id="cd07971">
    <property type="entry name" value="OBF_DNA_ligase_LigD"/>
    <property type="match status" value="1"/>
</dbReference>
<dbReference type="SUPFAM" id="SSF50249">
    <property type="entry name" value="Nucleic acid-binding proteins"/>
    <property type="match status" value="1"/>
</dbReference>
<dbReference type="EMBL" id="VIWT01000001">
    <property type="protein sequence ID" value="TWG01486.1"/>
    <property type="molecule type" value="Genomic_DNA"/>
</dbReference>
<dbReference type="Proteomes" id="UP000317940">
    <property type="component" value="Unassembled WGS sequence"/>
</dbReference>
<dbReference type="InterPro" id="IPR012340">
    <property type="entry name" value="NA-bd_OB-fold"/>
</dbReference>
<dbReference type="RefSeq" id="WP_145907829.1">
    <property type="nucleotide sequence ID" value="NZ_BAAAMZ010000007.1"/>
</dbReference>
<dbReference type="GO" id="GO:0006281">
    <property type="term" value="P:DNA repair"/>
    <property type="evidence" value="ECO:0007669"/>
    <property type="project" value="InterPro"/>
</dbReference>
<keyword evidence="3" id="KW-0436">Ligase</keyword>
<evidence type="ECO:0000256" key="2">
    <source>
        <dbReference type="ARBA" id="ARBA00012727"/>
    </source>
</evidence>
<dbReference type="Gene3D" id="2.40.50.140">
    <property type="entry name" value="Nucleic acid-binding proteins"/>
    <property type="match status" value="1"/>
</dbReference>